<reference evidence="4 5" key="1">
    <citation type="journal article" date="2017" name="Curr. Microbiol.">
        <title>Mucilaginibacter ginsenosidivorans sp. nov., Isolated from Soil of Ginseng Field.</title>
        <authorList>
            <person name="Kim M.M."/>
            <person name="Siddiqi M.Z."/>
            <person name="Im W.T."/>
        </authorList>
    </citation>
    <scope>NUCLEOTIDE SEQUENCE [LARGE SCALE GENOMIC DNA]</scope>
    <source>
        <strain evidence="4 5">Gsoil 3017</strain>
    </source>
</reference>
<dbReference type="InterPro" id="IPR025381">
    <property type="entry name" value="DUF4296"/>
</dbReference>
<evidence type="ECO:0000313" key="5">
    <source>
        <dbReference type="Proteomes" id="UP000321479"/>
    </source>
</evidence>
<proteinExistence type="predicted"/>
<name>A0A5B8UZA3_9SPHI</name>
<evidence type="ECO:0000313" key="4">
    <source>
        <dbReference type="EMBL" id="QEC64085.1"/>
    </source>
</evidence>
<evidence type="ECO:0000259" key="3">
    <source>
        <dbReference type="Pfam" id="PF14129"/>
    </source>
</evidence>
<sequence>MQKYNILFFSLLLFCGACGGDRVPDNIIQPDRMTRLLTEIHITDGSMYNVMQVPDSLFKYGTAKYLMVFKSFHTDSNQFKKSLQYYSQNPELLVKMYEQVSDVLKKKSDSLNKVNQQQIAADAKRKADSIKKLPKQPATQTKPIDTPKIKPRTQPAPIKRFVPFKRKPNADPIK</sequence>
<dbReference type="Proteomes" id="UP000321479">
    <property type="component" value="Chromosome"/>
</dbReference>
<dbReference type="KEGG" id="mgin:FRZ54_16380"/>
<organism evidence="4 5">
    <name type="scientific">Mucilaginibacter ginsenosidivorans</name>
    <dbReference type="NCBI Taxonomy" id="398053"/>
    <lineage>
        <taxon>Bacteria</taxon>
        <taxon>Pseudomonadati</taxon>
        <taxon>Bacteroidota</taxon>
        <taxon>Sphingobacteriia</taxon>
        <taxon>Sphingobacteriales</taxon>
        <taxon>Sphingobacteriaceae</taxon>
        <taxon>Mucilaginibacter</taxon>
    </lineage>
</organism>
<dbReference type="OrthoDB" id="678784at2"/>
<protein>
    <submittedName>
        <fullName evidence="4">DUF4296 domain-containing protein</fullName>
    </submittedName>
</protein>
<feature type="signal peptide" evidence="2">
    <location>
        <begin position="1"/>
        <end position="19"/>
    </location>
</feature>
<dbReference type="Pfam" id="PF14129">
    <property type="entry name" value="DUF4296"/>
    <property type="match status" value="1"/>
</dbReference>
<feature type="domain" description="DUF4296" evidence="3">
    <location>
        <begin position="24"/>
        <end position="109"/>
    </location>
</feature>
<dbReference type="AlphaFoldDB" id="A0A5B8UZA3"/>
<feature type="compositionally biased region" description="Basic and acidic residues" evidence="1">
    <location>
        <begin position="122"/>
        <end position="131"/>
    </location>
</feature>
<gene>
    <name evidence="4" type="ORF">FRZ54_16380</name>
</gene>
<dbReference type="EMBL" id="CP042436">
    <property type="protein sequence ID" value="QEC64085.1"/>
    <property type="molecule type" value="Genomic_DNA"/>
</dbReference>
<evidence type="ECO:0000256" key="2">
    <source>
        <dbReference type="SAM" id="SignalP"/>
    </source>
</evidence>
<keyword evidence="5" id="KW-1185">Reference proteome</keyword>
<evidence type="ECO:0000256" key="1">
    <source>
        <dbReference type="SAM" id="MobiDB-lite"/>
    </source>
</evidence>
<accession>A0A5B8UZA3</accession>
<dbReference type="RefSeq" id="WP_147032658.1">
    <property type="nucleotide sequence ID" value="NZ_CP042436.1"/>
</dbReference>
<keyword evidence="2" id="KW-0732">Signal</keyword>
<feature type="region of interest" description="Disordered" evidence="1">
    <location>
        <begin position="115"/>
        <end position="174"/>
    </location>
</feature>
<feature type="chain" id="PRO_5022946428" evidence="2">
    <location>
        <begin position="20"/>
        <end position="174"/>
    </location>
</feature>